<dbReference type="OrthoDB" id="5428508at2759"/>
<name>A0A8H3YHM7_9TREE</name>
<dbReference type="EMBL" id="BLZA01000046">
    <property type="protein sequence ID" value="GHJ89513.1"/>
    <property type="molecule type" value="Genomic_DNA"/>
</dbReference>
<protein>
    <submittedName>
        <fullName evidence="1">Uncharacterized protein</fullName>
    </submittedName>
</protein>
<keyword evidence="2" id="KW-1185">Reference proteome</keyword>
<dbReference type="Proteomes" id="UP000620104">
    <property type="component" value="Unassembled WGS sequence"/>
</dbReference>
<proteinExistence type="predicted"/>
<evidence type="ECO:0000313" key="1">
    <source>
        <dbReference type="EMBL" id="GHJ89513.1"/>
    </source>
</evidence>
<comment type="caution">
    <text evidence="1">The sequence shown here is derived from an EMBL/GenBank/DDBJ whole genome shotgun (WGS) entry which is preliminary data.</text>
</comment>
<sequence>MYISHAMQNMTGFCEYGNPDYGNRANAPVMLARFLKGKTIESPQRQPSQDNVSRRLRGFLCELGPMGKFLRKVTKPRHYVTAVWVDCPGYTKPLGYQDMALPALLEDAILQLERKWGISPVTNAPAGLFGDRKAGRLWRPTWYFQVVHIRSTRHLYSVLTKDHHVPVFQEVISLVALGADSMSTSSRAGPYRDVLGGFSTRDARTKLLPVVGQFPLYNLGCRD</sequence>
<evidence type="ECO:0000313" key="2">
    <source>
        <dbReference type="Proteomes" id="UP000620104"/>
    </source>
</evidence>
<organism evidence="1 2">
    <name type="scientific">Naganishia liquefaciens</name>
    <dbReference type="NCBI Taxonomy" id="104408"/>
    <lineage>
        <taxon>Eukaryota</taxon>
        <taxon>Fungi</taxon>
        <taxon>Dikarya</taxon>
        <taxon>Basidiomycota</taxon>
        <taxon>Agaricomycotina</taxon>
        <taxon>Tremellomycetes</taxon>
        <taxon>Filobasidiales</taxon>
        <taxon>Filobasidiaceae</taxon>
        <taxon>Naganishia</taxon>
    </lineage>
</organism>
<reference evidence="1" key="1">
    <citation type="submission" date="2020-07" db="EMBL/GenBank/DDBJ databases">
        <title>Draft Genome Sequence of a Deep-Sea Yeast, Naganishia (Cryptococcus) liquefaciens strain N6.</title>
        <authorList>
            <person name="Han Y.W."/>
            <person name="Kajitani R."/>
            <person name="Morimoto H."/>
            <person name="Parhat M."/>
            <person name="Tsubouchi H."/>
            <person name="Bakenova O."/>
            <person name="Ogata M."/>
            <person name="Argunhan B."/>
            <person name="Aoki R."/>
            <person name="Kajiwara S."/>
            <person name="Itoh T."/>
            <person name="Iwasaki H."/>
        </authorList>
    </citation>
    <scope>NUCLEOTIDE SEQUENCE</scope>
    <source>
        <strain evidence="1">N6</strain>
    </source>
</reference>
<accession>A0A8H3YHM7</accession>
<gene>
    <name evidence="1" type="ORF">NliqN6_5915</name>
</gene>
<dbReference type="AlphaFoldDB" id="A0A8H3YHM7"/>